<dbReference type="Gene3D" id="3.60.21.70">
    <property type="entry name" value="PhoD-like phosphatase"/>
    <property type="match status" value="1"/>
</dbReference>
<dbReference type="CDD" id="cd07389">
    <property type="entry name" value="MPP_PhoD"/>
    <property type="match status" value="1"/>
</dbReference>
<dbReference type="PANTHER" id="PTHR46689">
    <property type="entry name" value="MEMBRANE PROTEIN, PUTATIVE-RELATED"/>
    <property type="match status" value="1"/>
</dbReference>
<dbReference type="InterPro" id="IPR043904">
    <property type="entry name" value="PhoD_2-like"/>
</dbReference>
<dbReference type="AlphaFoldDB" id="A0A4P6WWK4"/>
<dbReference type="Pfam" id="PF19050">
    <property type="entry name" value="PhoD_2"/>
    <property type="match status" value="2"/>
</dbReference>
<dbReference type="EMBL" id="CP037867">
    <property type="protein sequence ID" value="QBM27890.1"/>
    <property type="molecule type" value="Genomic_DNA"/>
</dbReference>
<organism evidence="2 3">
    <name type="scientific">Hydrogenophaga pseudoflava</name>
    <name type="common">Pseudomonas carboxydoflava</name>
    <dbReference type="NCBI Taxonomy" id="47421"/>
    <lineage>
        <taxon>Bacteria</taxon>
        <taxon>Pseudomonadati</taxon>
        <taxon>Pseudomonadota</taxon>
        <taxon>Betaproteobacteria</taxon>
        <taxon>Burkholderiales</taxon>
        <taxon>Comamonadaceae</taxon>
        <taxon>Hydrogenophaga</taxon>
    </lineage>
</organism>
<feature type="domain" description="PhoD-like phosphatase" evidence="1">
    <location>
        <begin position="365"/>
        <end position="444"/>
    </location>
</feature>
<dbReference type="SUPFAM" id="SSF56300">
    <property type="entry name" value="Metallo-dependent phosphatases"/>
    <property type="match status" value="1"/>
</dbReference>
<keyword evidence="3" id="KW-1185">Reference proteome</keyword>
<sequence length="519" mass="57192">MTLTGPILQFLGCQGGVWGLSLMIVCDATDPQPALRLNVPAELVNGASGPVPGLDATAWRFDIAVRQTAMPQRIGYRLAGRSHSFQVPALGATPSMAYVSCNGFSDARTRKTMKDANALWARMGRLHEQQERVDGIPVGPLELLLMGGDQIYSDDIWATVPELRAWTEVEWFTRTHMPLSDSLRAALQTRFAGFYLERWNQPETAALLASVPSVMMWDDHDIIDGWGSHPCELHGSPVFQGLFEVARSAFELFQRQMLGAPPPATLNAQTAHNSAYRFGSTGLLVLDLRSERRPRSETTDAAGRRTVLADQVMSPASWSAVYAWLDAQLAAGDLRHLLVMSSIPVMHPSFEQLETMLGALPAIEELEDDLRDHWTSHPHQAERLRLVRRLLDASARGLRVTVLSGDVHVAAIGVIESDRSDLLPEARSLTQLTSSGVTHPPPVGVARYFLEEACKQTETLEPGLTGQMVEFPTARRRLIGCRNFMTLQADAPGGADRLWANWWAEGVDHPYTKVVLPEG</sequence>
<dbReference type="KEGG" id="hpse:HPF_09345"/>
<dbReference type="PANTHER" id="PTHR46689:SF1">
    <property type="entry name" value="PHOD-LIKE PHOSPHATASE DOMAIN-CONTAINING PROTEIN"/>
    <property type="match status" value="1"/>
</dbReference>
<dbReference type="InterPro" id="IPR029052">
    <property type="entry name" value="Metallo-depent_PP-like"/>
</dbReference>
<evidence type="ECO:0000313" key="3">
    <source>
        <dbReference type="Proteomes" id="UP000293912"/>
    </source>
</evidence>
<name>A0A4P6WWK4_HYDPS</name>
<dbReference type="InterPro" id="IPR038607">
    <property type="entry name" value="PhoD-like_sf"/>
</dbReference>
<dbReference type="Proteomes" id="UP000293912">
    <property type="component" value="Chromosome"/>
</dbReference>
<proteinExistence type="predicted"/>
<dbReference type="InterPro" id="IPR018946">
    <property type="entry name" value="PhoD-like_MPP"/>
</dbReference>
<feature type="domain" description="PhoD-like phosphatase" evidence="1">
    <location>
        <begin position="142"/>
        <end position="358"/>
    </location>
</feature>
<evidence type="ECO:0000313" key="2">
    <source>
        <dbReference type="EMBL" id="QBM27890.1"/>
    </source>
</evidence>
<accession>A0A4P6WWK4</accession>
<protein>
    <submittedName>
        <fullName evidence="2">PhoD-like phosphatase</fullName>
    </submittedName>
</protein>
<gene>
    <name evidence="2" type="ORF">HPF_09345</name>
</gene>
<dbReference type="RefSeq" id="WP_133156441.1">
    <property type="nucleotide sequence ID" value="NZ_CP037867.1"/>
</dbReference>
<reference evidence="2 3" key="1">
    <citation type="submission" date="2019-03" db="EMBL/GenBank/DDBJ databases">
        <authorList>
            <person name="Sebastian G."/>
            <person name="Baumann P."/>
            <person name="Ruckert C."/>
            <person name="Kalinowski J."/>
            <person name="Nebel B."/>
            <person name="Takors R."/>
            <person name="Blombach B."/>
        </authorList>
    </citation>
    <scope>NUCLEOTIDE SEQUENCE [LARGE SCALE GENOMIC DNA]</scope>
    <source>
        <strain evidence="2 3">DSM 1084</strain>
    </source>
</reference>
<dbReference type="GO" id="GO:0016020">
    <property type="term" value="C:membrane"/>
    <property type="evidence" value="ECO:0007669"/>
    <property type="project" value="TreeGrafter"/>
</dbReference>
<evidence type="ECO:0000259" key="1">
    <source>
        <dbReference type="Pfam" id="PF19050"/>
    </source>
</evidence>